<dbReference type="InterPro" id="IPR013395">
    <property type="entry name" value="CRISPR-assoc_Cas3_yers"/>
</dbReference>
<evidence type="ECO:0000256" key="2">
    <source>
        <dbReference type="ARBA" id="ARBA00009046"/>
    </source>
</evidence>
<name>A0A9Q9N5T9_RAOOR</name>
<accession>A0A9Q9N5T9</accession>
<evidence type="ECO:0000259" key="9">
    <source>
        <dbReference type="PROSITE" id="PS51643"/>
    </source>
</evidence>
<evidence type="ECO:0000256" key="5">
    <source>
        <dbReference type="ARBA" id="ARBA00022801"/>
    </source>
</evidence>
<protein>
    <submittedName>
        <fullName evidence="10">Type I-F CRISPR-associated helicase Cas3f</fullName>
    </submittedName>
</protein>
<dbReference type="Pfam" id="PF21384">
    <property type="entry name" value="Cas3_I-F_Cas2"/>
    <property type="match status" value="1"/>
</dbReference>
<comment type="similarity">
    <text evidence="1">In the N-terminal section; belongs to the CRISPR-associated nuclease Cas3-HD family.</text>
</comment>
<dbReference type="InterPro" id="IPR027417">
    <property type="entry name" value="P-loop_NTPase"/>
</dbReference>
<dbReference type="GO" id="GO:0051607">
    <property type="term" value="P:defense response to virus"/>
    <property type="evidence" value="ECO:0007669"/>
    <property type="project" value="UniProtKB-KW"/>
</dbReference>
<gene>
    <name evidence="10" type="primary">cas3f</name>
    <name evidence="10" type="ORF">N2J37_12390</name>
</gene>
<dbReference type="InterPro" id="IPR048823">
    <property type="entry name" value="Cas3_I-F_Cas2"/>
</dbReference>
<organism evidence="10 11">
    <name type="scientific">Raoultella ornithinolytica</name>
    <name type="common">Klebsiella ornithinolytica</name>
    <dbReference type="NCBI Taxonomy" id="54291"/>
    <lineage>
        <taxon>Bacteria</taxon>
        <taxon>Pseudomonadati</taxon>
        <taxon>Pseudomonadota</taxon>
        <taxon>Gammaproteobacteria</taxon>
        <taxon>Enterobacterales</taxon>
        <taxon>Enterobacteriaceae</taxon>
        <taxon>Klebsiella/Raoultella group</taxon>
        <taxon>Raoultella</taxon>
    </lineage>
</organism>
<dbReference type="Proteomes" id="UP001064206">
    <property type="component" value="Chromosome"/>
</dbReference>
<dbReference type="SUPFAM" id="SSF52540">
    <property type="entry name" value="P-loop containing nucleoside triphosphate hydrolases"/>
    <property type="match status" value="1"/>
</dbReference>
<dbReference type="GO" id="GO:0004386">
    <property type="term" value="F:helicase activity"/>
    <property type="evidence" value="ECO:0007669"/>
    <property type="project" value="UniProtKB-KW"/>
</dbReference>
<evidence type="ECO:0000313" key="11">
    <source>
        <dbReference type="Proteomes" id="UP001064206"/>
    </source>
</evidence>
<dbReference type="Pfam" id="PF22590">
    <property type="entry name" value="Cas3-like_C_2"/>
    <property type="match status" value="1"/>
</dbReference>
<keyword evidence="3" id="KW-0479">Metal-binding</keyword>
<feature type="domain" description="HD Cas3-type" evidence="9">
    <location>
        <begin position="102"/>
        <end position="328"/>
    </location>
</feature>
<dbReference type="AlphaFoldDB" id="A0A9Q9N5T9"/>
<sequence>MNVLIISRSTKNAREECCRIIDQFAERTGDAAWQTTITLEGVNTLRKLLRKTARRNTAVACHWLKKNGQTELLWIVGNLRRFNAQGRVPTNRTRADVLNSGAEHCWHSAESIALLAAIAGLFHDFGKAGKCFQQTLIGKSKHVCQPYRHEWISVRLFQAFIGERTDAQWLADLEHLKSSDEKSILGRLVTDLPDKHPGRDKQSNNRNPLITLPPIARTVAWLILSHHRLPQSLSSTPQLEYCEGWIDRQLNVDWNSLNHKNHPWGDSDYKNVWLFPDGTPLRSAIWCEKARQIGRRVKNVVSLQQYGKLDNLFTAHLARMSLMLADHFYSSQPPEIIWQDSHYNAWANSDRNTKQLKQRLDEHNTGVAHYALLLGRSLPRLRRTLPAIARHKTFRERAKDARFSWQNRAWDVAFALRERSVEQGFFGVNMASTGCGKTFANARIMYALADEQEGCRFSVALGLRTLTLQTGRALQSRLGLDEDSLAVVTGSAAVRELYEQNRDVQDNNSVSDEAFFSSHQYVHYEGSTGFGITQQWLSAEPALNRLVNAPVLVTTVDHLMPATEGVRGGRQIPAMLRLLTSDLVLDEPDDFDIDDLHALCRLVNWAGMLGSRILLSSATLPPALVEALFEAYRKGREAYQSACGIAGKQVKICCAWFDEYGAQSHEVTDDALFRHAHSQFVVRRVAHLPQQPRLRLGKLAVVEPAAATRKSVVTAVAGTLYQQMLELHQKHHTLHQNGKTISFGLIRLANINPLVASAQALMAIPAPQNYAIHYCIYHSQHPLAVRSNIENRLDRAFTRHDSQAIWHLPEVKQALASPSQHHLFVVIASPVIEVGRDFDADWGIIEPSSMRSLIQFAGRIQRHRQQVPTSENLVILNRNLRALLGQKVAYCQPGFEAEHYLLREHDLRELLPEATYRAINAVPRIMEQLPDNALAALEHSRLRTALLEERDASAVIAALWWRLPITWNGEMQQRTPFRRSSPQESFFLTMKEDDDEPGFCLMQEDGVLKPSERFELHEFVMAEGVQPWFGIDYREVLLELAETCQMELSSVSRRYGEITLRVGEKGDSIEKWRYHPVLGVFREY</sequence>
<keyword evidence="6" id="KW-0347">Helicase</keyword>
<keyword evidence="7" id="KW-0067">ATP-binding</keyword>
<reference evidence="10" key="1">
    <citation type="submission" date="2022-09" db="EMBL/GenBank/DDBJ databases">
        <title>Multidrug resistance Raoultella ornithinolytica Strain MQB_Silv_108.</title>
        <authorList>
            <person name="Quintela-Baluja M."/>
        </authorList>
    </citation>
    <scope>NUCLEOTIDE SEQUENCE</scope>
    <source>
        <strain evidence="10">MQB_Silv_108</strain>
    </source>
</reference>
<dbReference type="RefSeq" id="WP_128319034.1">
    <property type="nucleotide sequence ID" value="NZ_CP104450.1"/>
</dbReference>
<evidence type="ECO:0000256" key="6">
    <source>
        <dbReference type="ARBA" id="ARBA00022806"/>
    </source>
</evidence>
<evidence type="ECO:0000256" key="8">
    <source>
        <dbReference type="ARBA" id="ARBA00023118"/>
    </source>
</evidence>
<keyword evidence="4" id="KW-0547">Nucleotide-binding</keyword>
<evidence type="ECO:0000256" key="3">
    <source>
        <dbReference type="ARBA" id="ARBA00022723"/>
    </source>
</evidence>
<keyword evidence="8" id="KW-0051">Antiviral defense</keyword>
<dbReference type="GO" id="GO:0005524">
    <property type="term" value="F:ATP binding"/>
    <property type="evidence" value="ECO:0007669"/>
    <property type="project" value="UniProtKB-KW"/>
</dbReference>
<dbReference type="NCBIfam" id="TIGR02562">
    <property type="entry name" value="cas3_yersinia"/>
    <property type="match status" value="1"/>
</dbReference>
<dbReference type="GO" id="GO:0046872">
    <property type="term" value="F:metal ion binding"/>
    <property type="evidence" value="ECO:0007669"/>
    <property type="project" value="UniProtKB-KW"/>
</dbReference>
<dbReference type="Gene3D" id="1.10.3210.30">
    <property type="match status" value="1"/>
</dbReference>
<dbReference type="EMBL" id="CP104450">
    <property type="protein sequence ID" value="UXE40482.1"/>
    <property type="molecule type" value="Genomic_DNA"/>
</dbReference>
<dbReference type="InterPro" id="IPR038257">
    <property type="entry name" value="CRISPR-assoc_Cas3_HD_sf"/>
</dbReference>
<proteinExistence type="inferred from homology"/>
<dbReference type="GO" id="GO:0016787">
    <property type="term" value="F:hydrolase activity"/>
    <property type="evidence" value="ECO:0007669"/>
    <property type="project" value="UniProtKB-KW"/>
</dbReference>
<dbReference type="InterPro" id="IPR054712">
    <property type="entry name" value="Cas3-like_dom"/>
</dbReference>
<dbReference type="InterPro" id="IPR006483">
    <property type="entry name" value="CRISPR-assoc_Cas3_HD"/>
</dbReference>
<dbReference type="PROSITE" id="PS51643">
    <property type="entry name" value="HD_CAS3"/>
    <property type="match status" value="1"/>
</dbReference>
<evidence type="ECO:0000256" key="4">
    <source>
        <dbReference type="ARBA" id="ARBA00022741"/>
    </source>
</evidence>
<comment type="similarity">
    <text evidence="2">In the central section; belongs to the CRISPR-associated helicase Cas3 family.</text>
</comment>
<evidence type="ECO:0000256" key="1">
    <source>
        <dbReference type="ARBA" id="ARBA00006847"/>
    </source>
</evidence>
<evidence type="ECO:0000256" key="7">
    <source>
        <dbReference type="ARBA" id="ARBA00022840"/>
    </source>
</evidence>
<evidence type="ECO:0000313" key="10">
    <source>
        <dbReference type="EMBL" id="UXE40482.1"/>
    </source>
</evidence>
<keyword evidence="5" id="KW-0378">Hydrolase</keyword>